<dbReference type="PANTHER" id="PTHR47053:SF1">
    <property type="entry name" value="MUREIN DD-ENDOPEPTIDASE MEPH-RELATED"/>
    <property type="match status" value="1"/>
</dbReference>
<dbReference type="Proteomes" id="UP000248783">
    <property type="component" value="Unassembled WGS sequence"/>
</dbReference>
<name>A0A2W5WU79_9MICO</name>
<gene>
    <name evidence="6" type="ORF">DNL40_04365</name>
</gene>
<evidence type="ECO:0000256" key="2">
    <source>
        <dbReference type="ARBA" id="ARBA00022670"/>
    </source>
</evidence>
<reference evidence="6 7" key="1">
    <citation type="submission" date="2018-06" db="EMBL/GenBank/DDBJ databases">
        <title>Whole genome sequencing of a novel hydrocarbon degrading bacterial strain, PW21 isolated from oil contaminated produced water sample.</title>
        <authorList>
            <person name="Nagkirti P."/>
            <person name="Shaikh A."/>
            <person name="Gowdaman V."/>
            <person name="Engineer A.E."/>
            <person name="Dagar S."/>
            <person name="Dhakephalkar P.K."/>
        </authorList>
    </citation>
    <scope>NUCLEOTIDE SEQUENCE [LARGE SCALE GENOMIC DNA]</scope>
    <source>
        <strain evidence="6 7">PW21</strain>
    </source>
</reference>
<feature type="domain" description="NlpC/P60" evidence="5">
    <location>
        <begin position="136"/>
        <end position="251"/>
    </location>
</feature>
<comment type="similarity">
    <text evidence="1">Belongs to the peptidase C40 family.</text>
</comment>
<dbReference type="RefSeq" id="WP_111250030.1">
    <property type="nucleotide sequence ID" value="NZ_QKWH01000002.1"/>
</dbReference>
<dbReference type="SUPFAM" id="SSF54001">
    <property type="entry name" value="Cysteine proteinases"/>
    <property type="match status" value="1"/>
</dbReference>
<keyword evidence="4" id="KW-0788">Thiol protease</keyword>
<dbReference type="InterPro" id="IPR000064">
    <property type="entry name" value="NLP_P60_dom"/>
</dbReference>
<dbReference type="Pfam" id="PF00877">
    <property type="entry name" value="NLPC_P60"/>
    <property type="match status" value="1"/>
</dbReference>
<dbReference type="InterPro" id="IPR051202">
    <property type="entry name" value="Peptidase_C40"/>
</dbReference>
<comment type="caution">
    <text evidence="6">The sequence shown here is derived from an EMBL/GenBank/DDBJ whole genome shotgun (WGS) entry which is preliminary data.</text>
</comment>
<dbReference type="EMBL" id="QKWH01000002">
    <property type="protein sequence ID" value="PZR54173.1"/>
    <property type="molecule type" value="Genomic_DNA"/>
</dbReference>
<evidence type="ECO:0000256" key="1">
    <source>
        <dbReference type="ARBA" id="ARBA00007074"/>
    </source>
</evidence>
<evidence type="ECO:0000256" key="4">
    <source>
        <dbReference type="ARBA" id="ARBA00022807"/>
    </source>
</evidence>
<evidence type="ECO:0000313" key="7">
    <source>
        <dbReference type="Proteomes" id="UP000248783"/>
    </source>
</evidence>
<dbReference type="GO" id="GO:0006508">
    <property type="term" value="P:proteolysis"/>
    <property type="evidence" value="ECO:0007669"/>
    <property type="project" value="UniProtKB-KW"/>
</dbReference>
<dbReference type="InterPro" id="IPR038765">
    <property type="entry name" value="Papain-like_cys_pep_sf"/>
</dbReference>
<keyword evidence="7" id="KW-1185">Reference proteome</keyword>
<accession>A0A2W5WU79</accession>
<dbReference type="Gene3D" id="3.90.1720.10">
    <property type="entry name" value="endopeptidase domain like (from Nostoc punctiforme)"/>
    <property type="match status" value="1"/>
</dbReference>
<organism evidence="6 7">
    <name type="scientific">Xylanimonas oleitrophica</name>
    <dbReference type="NCBI Taxonomy" id="2607479"/>
    <lineage>
        <taxon>Bacteria</taxon>
        <taxon>Bacillati</taxon>
        <taxon>Actinomycetota</taxon>
        <taxon>Actinomycetes</taxon>
        <taxon>Micrococcales</taxon>
        <taxon>Promicromonosporaceae</taxon>
        <taxon>Xylanimonas</taxon>
    </lineage>
</organism>
<evidence type="ECO:0000259" key="5">
    <source>
        <dbReference type="PROSITE" id="PS51935"/>
    </source>
</evidence>
<evidence type="ECO:0000256" key="3">
    <source>
        <dbReference type="ARBA" id="ARBA00022801"/>
    </source>
</evidence>
<keyword evidence="3 6" id="KW-0378">Hydrolase</keyword>
<proteinExistence type="inferred from homology"/>
<dbReference type="PANTHER" id="PTHR47053">
    <property type="entry name" value="MUREIN DD-ENDOPEPTIDASE MEPH-RELATED"/>
    <property type="match status" value="1"/>
</dbReference>
<sequence length="251" mass="25879">MTARTSRARHRAARRPLTPLSGINENAAVVGRRAAVVATAGGIIVSTFAGATTAQAAPVENKSAKLSAVDLGALTAQAREALAAAPVVTVAPDAQIEVEAVTAEGVAAVEVTAPKAASVERAASGASRTSERAEVSSSTSQAASIALRYVGVKYVVGGSSPSGFDCSGLVTYVYRQLGVSLPHQSRAIRDSSKTQVISRSEAKAGDLIWSPGHISIYLGNGMQVEASRPDGWNVSVRKIWQSNPTFLRVVG</sequence>
<dbReference type="PROSITE" id="PS51935">
    <property type="entry name" value="NLPC_P60"/>
    <property type="match status" value="1"/>
</dbReference>
<evidence type="ECO:0000313" key="6">
    <source>
        <dbReference type="EMBL" id="PZR54173.1"/>
    </source>
</evidence>
<protein>
    <submittedName>
        <fullName evidence="6">Glycoside hydrolase</fullName>
    </submittedName>
</protein>
<dbReference type="AlphaFoldDB" id="A0A2W5WU79"/>
<keyword evidence="2" id="KW-0645">Protease</keyword>
<dbReference type="GO" id="GO:0008234">
    <property type="term" value="F:cysteine-type peptidase activity"/>
    <property type="evidence" value="ECO:0007669"/>
    <property type="project" value="UniProtKB-KW"/>
</dbReference>